<dbReference type="GO" id="GO:0004848">
    <property type="term" value="F:ureidoglycolate hydrolase activity"/>
    <property type="evidence" value="ECO:0007669"/>
    <property type="project" value="InterPro"/>
</dbReference>
<evidence type="ECO:0000313" key="5">
    <source>
        <dbReference type="EMBL" id="MBC8534600.1"/>
    </source>
</evidence>
<accession>A0A926DCQ4</accession>
<keyword evidence="2" id="KW-0659">Purine metabolism</keyword>
<dbReference type="GO" id="GO:0050385">
    <property type="term" value="F:ureidoglycolate lyase activity"/>
    <property type="evidence" value="ECO:0007669"/>
    <property type="project" value="UniProtKB-EC"/>
</dbReference>
<keyword evidence="3 5" id="KW-0456">Lyase</keyword>
<dbReference type="Gene3D" id="2.60.120.480">
    <property type="entry name" value="Ureidoglycolate hydrolase"/>
    <property type="match status" value="1"/>
</dbReference>
<evidence type="ECO:0000256" key="3">
    <source>
        <dbReference type="ARBA" id="ARBA00023239"/>
    </source>
</evidence>
<dbReference type="RefSeq" id="WP_249320187.1">
    <property type="nucleotide sequence ID" value="NZ_JACRSN010000019.1"/>
</dbReference>
<evidence type="ECO:0000313" key="6">
    <source>
        <dbReference type="Proteomes" id="UP000651482"/>
    </source>
</evidence>
<comment type="catalytic activity">
    <reaction evidence="4">
        <text>(S)-ureidoglycolate = urea + glyoxylate</text>
        <dbReference type="Rhea" id="RHEA:11304"/>
        <dbReference type="ChEBI" id="CHEBI:16199"/>
        <dbReference type="ChEBI" id="CHEBI:36655"/>
        <dbReference type="ChEBI" id="CHEBI:57296"/>
        <dbReference type="EC" id="4.3.2.3"/>
    </reaction>
</comment>
<comment type="subunit">
    <text evidence="1">Homodimer.</text>
</comment>
<protein>
    <submittedName>
        <fullName evidence="5">Ureidoglycolate lyase</fullName>
    </submittedName>
</protein>
<dbReference type="GO" id="GO:0006144">
    <property type="term" value="P:purine nucleobase metabolic process"/>
    <property type="evidence" value="ECO:0007669"/>
    <property type="project" value="UniProtKB-KW"/>
</dbReference>
<dbReference type="InterPro" id="IPR024060">
    <property type="entry name" value="Ureidoglycolate_lyase_dom_sf"/>
</dbReference>
<comment type="caution">
    <text evidence="5">The sequence shown here is derived from an EMBL/GenBank/DDBJ whole genome shotgun (WGS) entry which is preliminary data.</text>
</comment>
<name>A0A926DCQ4_9FIRM</name>
<dbReference type="GO" id="GO:0000256">
    <property type="term" value="P:allantoin catabolic process"/>
    <property type="evidence" value="ECO:0007669"/>
    <property type="project" value="InterPro"/>
</dbReference>
<evidence type="ECO:0000256" key="1">
    <source>
        <dbReference type="ARBA" id="ARBA00011738"/>
    </source>
</evidence>
<dbReference type="AlphaFoldDB" id="A0A926DCQ4"/>
<organism evidence="5 6">
    <name type="scientific">Yeguia hominis</name>
    <dbReference type="NCBI Taxonomy" id="2763662"/>
    <lineage>
        <taxon>Bacteria</taxon>
        <taxon>Bacillati</taxon>
        <taxon>Bacillota</taxon>
        <taxon>Clostridia</taxon>
        <taxon>Eubacteriales</taxon>
        <taxon>Yeguiaceae</taxon>
        <taxon>Yeguia</taxon>
    </lineage>
</organism>
<dbReference type="Proteomes" id="UP000651482">
    <property type="component" value="Unassembled WGS sequence"/>
</dbReference>
<dbReference type="SUPFAM" id="SSF51182">
    <property type="entry name" value="RmlC-like cupins"/>
    <property type="match status" value="1"/>
</dbReference>
<gene>
    <name evidence="5" type="ORF">IAG03_11525</name>
</gene>
<dbReference type="Pfam" id="PF04115">
    <property type="entry name" value="Ureidogly_lyase"/>
    <property type="match status" value="1"/>
</dbReference>
<dbReference type="InterPro" id="IPR011051">
    <property type="entry name" value="RmlC_Cupin_sf"/>
</dbReference>
<reference evidence="5" key="1">
    <citation type="submission" date="2020-08" db="EMBL/GenBank/DDBJ databases">
        <title>Genome public.</title>
        <authorList>
            <person name="Liu C."/>
            <person name="Sun Q."/>
        </authorList>
    </citation>
    <scope>NUCLEOTIDE SEQUENCE</scope>
    <source>
        <strain evidence="5">NSJ-40</strain>
    </source>
</reference>
<dbReference type="InterPro" id="IPR007247">
    <property type="entry name" value="Ureidogly_lyase"/>
</dbReference>
<sequence>MKTIHAELLSKEAFRKYGTFQNMLDISDTTEPWESTDGGFYPDLVRMQLGNGNCACASVNKISKADGDVIQFTEYHGYTSEGILPLDGDCIIHVGKANGPVTSEKLRAFYVPKGTMVALNPGVLHGTQIACKEDVVHVLILLPERTYGNDCEVIRFAEEDQVRVTF</sequence>
<keyword evidence="6" id="KW-1185">Reference proteome</keyword>
<evidence type="ECO:0000256" key="2">
    <source>
        <dbReference type="ARBA" id="ARBA00022631"/>
    </source>
</evidence>
<proteinExistence type="predicted"/>
<dbReference type="EMBL" id="JACRSN010000019">
    <property type="protein sequence ID" value="MBC8534600.1"/>
    <property type="molecule type" value="Genomic_DNA"/>
</dbReference>
<evidence type="ECO:0000256" key="4">
    <source>
        <dbReference type="ARBA" id="ARBA00047684"/>
    </source>
</evidence>